<proteinExistence type="predicted"/>
<gene>
    <name evidence="5" type="primary">LOC136085699</name>
</gene>
<dbReference type="PANTHER" id="PTHR19303">
    <property type="entry name" value="TRANSPOSON"/>
    <property type="match status" value="1"/>
</dbReference>
<feature type="compositionally biased region" description="Basic and acidic residues" evidence="1">
    <location>
        <begin position="621"/>
        <end position="644"/>
    </location>
</feature>
<dbReference type="Pfam" id="PF03184">
    <property type="entry name" value="DDE_1"/>
    <property type="match status" value="1"/>
</dbReference>
<evidence type="ECO:0000313" key="4">
    <source>
        <dbReference type="Proteomes" id="UP001652625"/>
    </source>
</evidence>
<dbReference type="InterPro" id="IPR050863">
    <property type="entry name" value="CenT-Element_Derived"/>
</dbReference>
<evidence type="ECO:0000259" key="3">
    <source>
        <dbReference type="Pfam" id="PF05225"/>
    </source>
</evidence>
<dbReference type="SUPFAM" id="SSF46689">
    <property type="entry name" value="Homeodomain-like"/>
    <property type="match status" value="1"/>
</dbReference>
<dbReference type="InterPro" id="IPR004875">
    <property type="entry name" value="DDE_SF_endonuclease_dom"/>
</dbReference>
<dbReference type="Gene3D" id="1.10.10.60">
    <property type="entry name" value="Homeodomain-like"/>
    <property type="match status" value="1"/>
</dbReference>
<dbReference type="InterPro" id="IPR009057">
    <property type="entry name" value="Homeodomain-like_sf"/>
</dbReference>
<evidence type="ECO:0000259" key="2">
    <source>
        <dbReference type="Pfam" id="PF03184"/>
    </source>
</evidence>
<keyword evidence="4" id="KW-1185">Reference proteome</keyword>
<dbReference type="Proteomes" id="UP001652625">
    <property type="component" value="Chromosome 10"/>
</dbReference>
<protein>
    <submittedName>
        <fullName evidence="5">Uncharacterized protein LOC136085699</fullName>
    </submittedName>
</protein>
<dbReference type="PANTHER" id="PTHR19303:SF74">
    <property type="entry name" value="POGO TRANSPOSABLE ELEMENT WITH KRAB DOMAIN"/>
    <property type="match status" value="1"/>
</dbReference>
<dbReference type="RefSeq" id="XP_065663077.1">
    <property type="nucleotide sequence ID" value="XM_065807005.1"/>
</dbReference>
<feature type="domain" description="DDE-1" evidence="2">
    <location>
        <begin position="190"/>
        <end position="358"/>
    </location>
</feature>
<accession>A0ABM4CMP3</accession>
<dbReference type="Pfam" id="PF05225">
    <property type="entry name" value="HTH_psq"/>
    <property type="match status" value="1"/>
</dbReference>
<evidence type="ECO:0000313" key="5">
    <source>
        <dbReference type="RefSeq" id="XP_065663077.1"/>
    </source>
</evidence>
<reference evidence="5" key="1">
    <citation type="submission" date="2025-08" db="UniProtKB">
        <authorList>
            <consortium name="RefSeq"/>
        </authorList>
    </citation>
    <scope>IDENTIFICATION</scope>
</reference>
<organism evidence="4 5">
    <name type="scientific">Hydra vulgaris</name>
    <name type="common">Hydra</name>
    <name type="synonym">Hydra attenuata</name>
    <dbReference type="NCBI Taxonomy" id="6087"/>
    <lineage>
        <taxon>Eukaryota</taxon>
        <taxon>Metazoa</taxon>
        <taxon>Cnidaria</taxon>
        <taxon>Hydrozoa</taxon>
        <taxon>Hydroidolina</taxon>
        <taxon>Anthoathecata</taxon>
        <taxon>Aplanulata</taxon>
        <taxon>Hydridae</taxon>
        <taxon>Hydra</taxon>
    </lineage>
</organism>
<dbReference type="GeneID" id="136085699"/>
<dbReference type="InterPro" id="IPR007889">
    <property type="entry name" value="HTH_Psq"/>
</dbReference>
<feature type="region of interest" description="Disordered" evidence="1">
    <location>
        <begin position="621"/>
        <end position="654"/>
    </location>
</feature>
<sequence length="692" mass="78138">MKNAIAAVQNSLMSQREAAAQFSIPRSTLGKYLKGNSVHGVKPGPSPILSMNLELKLVEYAATRAKLGFGFGKRQFKKYASDLATKHNLKFKRSTPSEKWWRSFKQRHKNLVLQKPEGTSSVRHQCMSMPKVAKFFSSLHEVLSDTCALLKPSLIWNMDESGLQMDFKPPKIIAKRGTKHLQSRTSGKRETITIIAAVNAAGGLVPPHLIAKGKTARSLHSFNTANAPSGSNWSFSETGWTKQGIAFLWFTNTFLPNIGRDRPQILIVDGHDSHNFVELLSVAIENNIYIVEMPAHCLHWLQPLDRTVFGPLKTYYNQTCHELMNEYPGVTIDKSTFCGLFKKAWDQALTAANIISGFRSCGIFPYNPSAVPSIAYLPNSVYSIQQLLDSNDLLESNLHPIKTDTKITRSEYAIEEEVEVELINKPGNMSESKIDNNLINVDNNSLIWDTHLTHEQFTTFNFLIQNGYDIPDPLYKLYKEFKLKQISCTNTILEIDDSVPMPNESIVTIPFLNETIIQQVPVPNKTTGQSSFFPNKTTNDCSQMPIKGIVQPSLTPIMLCTNHSNNDIDNDILPYPKIYTIKSKENRKKAQKYFVLTSQEAMQSKVNDEEKKKKKVAAAEEKKLKKKKEKENKAQQKQEKEIQKLSKKASSVRMRKFSSTPKILEFNISSDNQNICIKVPDNATISIDNEQM</sequence>
<feature type="domain" description="HTH psq-type" evidence="3">
    <location>
        <begin position="1"/>
        <end position="36"/>
    </location>
</feature>
<name>A0ABM4CMP3_HYDVU</name>
<evidence type="ECO:0000256" key="1">
    <source>
        <dbReference type="SAM" id="MobiDB-lite"/>
    </source>
</evidence>